<dbReference type="EMBL" id="CP000083">
    <property type="protein sequence ID" value="AAZ26253.1"/>
    <property type="molecule type" value="Genomic_DNA"/>
</dbReference>
<evidence type="ECO:0000256" key="1">
    <source>
        <dbReference type="ARBA" id="ARBA00022729"/>
    </source>
</evidence>
<dbReference type="RefSeq" id="WP_011040944.1">
    <property type="nucleotide sequence ID" value="NC_003910.7"/>
</dbReference>
<evidence type="ECO:0000313" key="4">
    <source>
        <dbReference type="Proteomes" id="UP000000547"/>
    </source>
</evidence>
<dbReference type="SUPFAM" id="SSF69318">
    <property type="entry name" value="Integrin alpha N-terminal domain"/>
    <property type="match status" value="1"/>
</dbReference>
<gene>
    <name evidence="3" type="ordered locus">CPS_0069</name>
</gene>
<keyword evidence="1 2" id="KW-0732">Signal</keyword>
<dbReference type="PANTHER" id="PTHR13412">
    <property type="entry name" value="T-CELL IMMUNOMODULATORY PROTEIN HOMOLOG"/>
    <property type="match status" value="1"/>
</dbReference>
<evidence type="ECO:0000313" key="3">
    <source>
        <dbReference type="EMBL" id="AAZ26253.1"/>
    </source>
</evidence>
<dbReference type="PANTHER" id="PTHR13412:SF0">
    <property type="entry name" value="T-CELL IMMUNOMODULATORY PROTEIN"/>
    <property type="match status" value="1"/>
</dbReference>
<dbReference type="PROSITE" id="PS51257">
    <property type="entry name" value="PROKAR_LIPOPROTEIN"/>
    <property type="match status" value="1"/>
</dbReference>
<keyword evidence="3" id="KW-0449">Lipoprotein</keyword>
<accession>Q48AX3</accession>
<evidence type="ECO:0000256" key="2">
    <source>
        <dbReference type="SAM" id="SignalP"/>
    </source>
</evidence>
<dbReference type="HOGENOM" id="CLU_514707_0_0_6"/>
<dbReference type="STRING" id="167879.CPS_0069"/>
<sequence>MKKPLLLNNKTLFALLVTLSCVMSSPALAKKSKAVEFNEVVINSPFKLTQEIIAADVLPSKGKELVTFSIDEQSNRWLIIYQLDHTANQYVVAEKIIVPKAFYRFDLSKQTDEKQQSIYFLSTDSLFQYQTNKFKRLAKIESLYIQEQADFISRGDFIQDLNNDAFDDVVIADFNKTHVFIGQGLNTFAKQTLPIMPSVRVLSAGASYTETKLYFSDVNFDDKTDILVVGDGEMLVYSQYGASYFTKEATSITINKAISGTEWWNKRDESGEQLDQSDLEYRKIEELRDVNADGMTDMVVRYTKTSGVLDRVNDYEIFLGNKNQGMLGYAQEADSVIHAEGTLTGLEFVDINNDDKLEVLLAGFDIGLSQIIGALVTGGIDQDVYVFKMNKEDKFPTRPAIKKGVELTFSLTSGQSGSAIVKLADLNGDGLKELVLSDDDDELKIYLGIKTNKKKKSFKKRSVSYDTQLPKDGNLVMVEDLNGDGKDDLLMKFSRLDGEDKAKQFKVLFSQ</sequence>
<dbReference type="AlphaFoldDB" id="Q48AX3"/>
<dbReference type="InterPro" id="IPR024881">
    <property type="entry name" value="Tip"/>
</dbReference>
<feature type="signal peptide" evidence="2">
    <location>
        <begin position="1"/>
        <end position="29"/>
    </location>
</feature>
<dbReference type="Gene3D" id="2.130.10.130">
    <property type="entry name" value="Integrin alpha, N-terminal"/>
    <property type="match status" value="1"/>
</dbReference>
<organism evidence="3 4">
    <name type="scientific">Colwellia psychrerythraea (strain 34H / ATCC BAA-681)</name>
    <name type="common">Vibrio psychroerythus</name>
    <dbReference type="NCBI Taxonomy" id="167879"/>
    <lineage>
        <taxon>Bacteria</taxon>
        <taxon>Pseudomonadati</taxon>
        <taxon>Pseudomonadota</taxon>
        <taxon>Gammaproteobacteria</taxon>
        <taxon>Alteromonadales</taxon>
        <taxon>Colwelliaceae</taxon>
        <taxon>Colwellia</taxon>
    </lineage>
</organism>
<reference evidence="3" key="1">
    <citation type="journal article" date="2005" name="Proc. Natl. Acad. Sci. U.S.A.">
        <title>The psychrophilic lifestyle as revealed by the genome sequence of Colwellia psychrerythraea 34H through genomic and proteomic analyses.</title>
        <authorList>
            <person name="Methe B.A."/>
            <person name="Nelson K.E."/>
            <person name="Deming J.W."/>
            <person name="Momen B."/>
            <person name="Melamud E."/>
            <person name="Zhang X."/>
            <person name="Moult J."/>
            <person name="Madupu R."/>
            <person name="Nelson W.C."/>
            <person name="Dodson R.J."/>
            <person name="Brinkac L.M."/>
            <person name="Daugherty S.C."/>
            <person name="Durkin A.S."/>
            <person name="DeBoy R.T."/>
            <person name="Kolonay J.F."/>
            <person name="Sullivan S.A."/>
            <person name="Zhou L."/>
            <person name="Davidsen T.M."/>
            <person name="Wu M."/>
            <person name="Huston A.L."/>
            <person name="Lewis M."/>
            <person name="Weaver B."/>
            <person name="Weidman J.F."/>
            <person name="Khouri H."/>
            <person name="Utterback T.R."/>
            <person name="Feldblyum T.V."/>
            <person name="Fraser C.M."/>
        </authorList>
    </citation>
    <scope>NUCLEOTIDE SEQUENCE [LARGE SCALE GENOMIC DNA]</scope>
    <source>
        <strain evidence="3">34H</strain>
    </source>
</reference>
<dbReference type="Proteomes" id="UP000000547">
    <property type="component" value="Chromosome"/>
</dbReference>
<dbReference type="InterPro" id="IPR028994">
    <property type="entry name" value="Integrin_alpha_N"/>
</dbReference>
<dbReference type="InterPro" id="IPR013517">
    <property type="entry name" value="FG-GAP"/>
</dbReference>
<protein>
    <submittedName>
        <fullName evidence="3">Putative FG-GAP repeat lipoprotein</fullName>
    </submittedName>
</protein>
<name>Q48AX3_COLP3</name>
<dbReference type="Pfam" id="PF13517">
    <property type="entry name" value="FG-GAP_3"/>
    <property type="match status" value="2"/>
</dbReference>
<feature type="chain" id="PRO_5004234297" evidence="2">
    <location>
        <begin position="30"/>
        <end position="511"/>
    </location>
</feature>
<proteinExistence type="predicted"/>
<dbReference type="KEGG" id="cps:CPS_0069"/>